<feature type="region of interest" description="Disordered" evidence="1">
    <location>
        <begin position="39"/>
        <end position="87"/>
    </location>
</feature>
<accession>K5VE94</accession>
<reference evidence="2 3" key="1">
    <citation type="journal article" date="2012" name="BMC Genomics">
        <title>Comparative genomics of the white-rot fungi, Phanerochaete carnosa and P. chrysosporium, to elucidate the genetic basis of the distinct wood types they colonize.</title>
        <authorList>
            <person name="Suzuki H."/>
            <person name="MacDonald J."/>
            <person name="Syed K."/>
            <person name="Salamov A."/>
            <person name="Hori C."/>
            <person name="Aerts A."/>
            <person name="Henrissat B."/>
            <person name="Wiebenga A."/>
            <person name="vanKuyk P.A."/>
            <person name="Barry K."/>
            <person name="Lindquist E."/>
            <person name="LaButti K."/>
            <person name="Lapidus A."/>
            <person name="Lucas S."/>
            <person name="Coutinho P."/>
            <person name="Gong Y."/>
            <person name="Samejima M."/>
            <person name="Mahadevan R."/>
            <person name="Abou-Zaid M."/>
            <person name="de Vries R.P."/>
            <person name="Igarashi K."/>
            <person name="Yadav J.S."/>
            <person name="Grigoriev I.V."/>
            <person name="Master E.R."/>
        </authorList>
    </citation>
    <scope>NUCLEOTIDE SEQUENCE [LARGE SCALE GENOMIC DNA]</scope>
    <source>
        <strain evidence="2 3">HHB-10118-sp</strain>
    </source>
</reference>
<sequence>MQSWKERYKKNCVRLDGRIDTVIAEKGYTVKSKTAYRNDRRLNKHTHTYALEGEEEEEDPDEQGEFATSEDEEESPPPRKRQKHFKR</sequence>
<dbReference type="EMBL" id="JH930481">
    <property type="protein sequence ID" value="EKM49463.1"/>
    <property type="molecule type" value="Genomic_DNA"/>
</dbReference>
<dbReference type="Proteomes" id="UP000008370">
    <property type="component" value="Unassembled WGS sequence"/>
</dbReference>
<dbReference type="InParanoid" id="K5VE94"/>
<dbReference type="HOGENOM" id="CLU_2484059_0_0_1"/>
<dbReference type="RefSeq" id="XP_007402070.1">
    <property type="nucleotide sequence ID" value="XM_007402008.1"/>
</dbReference>
<proteinExistence type="predicted"/>
<feature type="compositionally biased region" description="Basic residues" evidence="1">
    <location>
        <begin position="78"/>
        <end position="87"/>
    </location>
</feature>
<dbReference type="KEGG" id="pco:PHACADRAFT_265675"/>
<feature type="compositionally biased region" description="Acidic residues" evidence="1">
    <location>
        <begin position="52"/>
        <end position="75"/>
    </location>
</feature>
<evidence type="ECO:0000313" key="3">
    <source>
        <dbReference type="Proteomes" id="UP000008370"/>
    </source>
</evidence>
<dbReference type="AlphaFoldDB" id="K5VE94"/>
<name>K5VE94_PHACS</name>
<dbReference type="GeneID" id="18919161"/>
<gene>
    <name evidence="2" type="ORF">PHACADRAFT_265675</name>
</gene>
<keyword evidence="3" id="KW-1185">Reference proteome</keyword>
<evidence type="ECO:0000256" key="1">
    <source>
        <dbReference type="SAM" id="MobiDB-lite"/>
    </source>
</evidence>
<evidence type="ECO:0000313" key="2">
    <source>
        <dbReference type="EMBL" id="EKM49463.1"/>
    </source>
</evidence>
<protein>
    <submittedName>
        <fullName evidence="2">Uncharacterized protein</fullName>
    </submittedName>
</protein>
<organism evidence="2 3">
    <name type="scientific">Phanerochaete carnosa (strain HHB-10118-sp)</name>
    <name type="common">White-rot fungus</name>
    <name type="synonym">Peniophora carnosa</name>
    <dbReference type="NCBI Taxonomy" id="650164"/>
    <lineage>
        <taxon>Eukaryota</taxon>
        <taxon>Fungi</taxon>
        <taxon>Dikarya</taxon>
        <taxon>Basidiomycota</taxon>
        <taxon>Agaricomycotina</taxon>
        <taxon>Agaricomycetes</taxon>
        <taxon>Polyporales</taxon>
        <taxon>Phanerochaetaceae</taxon>
        <taxon>Phanerochaete</taxon>
    </lineage>
</organism>